<keyword evidence="3" id="KW-1185">Reference proteome</keyword>
<sequence length="143" mass="15981">MNISKAPVTGLSAYQKSWSDGMRMCREKGADLIKVSSAEENNFLRRSGKKWWLALRRDTTPQEYLQSGMTAPCQTLRIGPLVNLITLMETKNVQTIITTGSGMTWDALLLLTLLAKRSQRPIRTGAATPEYPLGWGGTWNHVE</sequence>
<dbReference type="Proteomes" id="UP001163046">
    <property type="component" value="Unassembled WGS sequence"/>
</dbReference>
<protein>
    <recommendedName>
        <fullName evidence="1">C-type lectin domain-containing protein</fullName>
    </recommendedName>
</protein>
<dbReference type="InterPro" id="IPR001304">
    <property type="entry name" value="C-type_lectin-like"/>
</dbReference>
<evidence type="ECO:0000259" key="1">
    <source>
        <dbReference type="Pfam" id="PF00059"/>
    </source>
</evidence>
<dbReference type="CDD" id="cd00037">
    <property type="entry name" value="CLECT"/>
    <property type="match status" value="1"/>
</dbReference>
<accession>A0A9W9ZK01</accession>
<name>A0A9W9ZK01_9CNID</name>
<feature type="domain" description="C-type lectin" evidence="1">
    <location>
        <begin position="15"/>
        <end position="62"/>
    </location>
</feature>
<dbReference type="SUPFAM" id="SSF56436">
    <property type="entry name" value="C-type lectin-like"/>
    <property type="match status" value="1"/>
</dbReference>
<dbReference type="InterPro" id="IPR016187">
    <property type="entry name" value="CTDL_fold"/>
</dbReference>
<comment type="caution">
    <text evidence="2">The sequence shown here is derived from an EMBL/GenBank/DDBJ whole genome shotgun (WGS) entry which is preliminary data.</text>
</comment>
<dbReference type="EMBL" id="MU825915">
    <property type="protein sequence ID" value="KAJ7382750.1"/>
    <property type="molecule type" value="Genomic_DNA"/>
</dbReference>
<dbReference type="OrthoDB" id="5945071at2759"/>
<organism evidence="2 3">
    <name type="scientific">Desmophyllum pertusum</name>
    <dbReference type="NCBI Taxonomy" id="174260"/>
    <lineage>
        <taxon>Eukaryota</taxon>
        <taxon>Metazoa</taxon>
        <taxon>Cnidaria</taxon>
        <taxon>Anthozoa</taxon>
        <taxon>Hexacorallia</taxon>
        <taxon>Scleractinia</taxon>
        <taxon>Caryophylliina</taxon>
        <taxon>Caryophylliidae</taxon>
        <taxon>Desmophyllum</taxon>
    </lineage>
</organism>
<dbReference type="Gene3D" id="3.10.100.10">
    <property type="entry name" value="Mannose-Binding Protein A, subunit A"/>
    <property type="match status" value="1"/>
</dbReference>
<dbReference type="InterPro" id="IPR016186">
    <property type="entry name" value="C-type_lectin-like/link_sf"/>
</dbReference>
<evidence type="ECO:0000313" key="2">
    <source>
        <dbReference type="EMBL" id="KAJ7382750.1"/>
    </source>
</evidence>
<gene>
    <name evidence="2" type="ORF">OS493_033035</name>
</gene>
<evidence type="ECO:0000313" key="3">
    <source>
        <dbReference type="Proteomes" id="UP001163046"/>
    </source>
</evidence>
<reference evidence="2" key="1">
    <citation type="submission" date="2023-01" db="EMBL/GenBank/DDBJ databases">
        <title>Genome assembly of the deep-sea coral Lophelia pertusa.</title>
        <authorList>
            <person name="Herrera S."/>
            <person name="Cordes E."/>
        </authorList>
    </citation>
    <scope>NUCLEOTIDE SEQUENCE</scope>
    <source>
        <strain evidence="2">USNM1676648</strain>
        <tissue evidence="2">Polyp</tissue>
    </source>
</reference>
<dbReference type="AlphaFoldDB" id="A0A9W9ZK01"/>
<proteinExistence type="predicted"/>
<dbReference type="Pfam" id="PF00059">
    <property type="entry name" value="Lectin_C"/>
    <property type="match status" value="1"/>
</dbReference>